<name>A0AA39WSG5_9PEZI</name>
<reference evidence="2" key="1">
    <citation type="submission" date="2023-06" db="EMBL/GenBank/DDBJ databases">
        <title>Genome-scale phylogeny and comparative genomics of the fungal order Sordariales.</title>
        <authorList>
            <consortium name="Lawrence Berkeley National Laboratory"/>
            <person name="Hensen N."/>
            <person name="Bonometti L."/>
            <person name="Westerberg I."/>
            <person name="Brannstrom I.O."/>
            <person name="Guillou S."/>
            <person name="Cros-Aarteil S."/>
            <person name="Calhoun S."/>
            <person name="Haridas S."/>
            <person name="Kuo A."/>
            <person name="Mondo S."/>
            <person name="Pangilinan J."/>
            <person name="Riley R."/>
            <person name="Labutti K."/>
            <person name="Andreopoulos B."/>
            <person name="Lipzen A."/>
            <person name="Chen C."/>
            <person name="Yanf M."/>
            <person name="Daum C."/>
            <person name="Ng V."/>
            <person name="Clum A."/>
            <person name="Steindorff A."/>
            <person name="Ohm R."/>
            <person name="Martin F."/>
            <person name="Silar P."/>
            <person name="Natvig D."/>
            <person name="Lalanne C."/>
            <person name="Gautier V."/>
            <person name="Ament-Velasquez S.L."/>
            <person name="Kruys A."/>
            <person name="Hutchinson M.I."/>
            <person name="Powell A.J."/>
            <person name="Barry K."/>
            <person name="Miller A.N."/>
            <person name="Grigoriev I.V."/>
            <person name="Debuchy R."/>
            <person name="Gladieux P."/>
            <person name="Thoren M.H."/>
            <person name="Johannesson H."/>
        </authorList>
    </citation>
    <scope>NUCLEOTIDE SEQUENCE</scope>
    <source>
        <strain evidence="2">CBS 606.72</strain>
    </source>
</reference>
<sequence length="69" mass="7843">MYIPTASMRSRTANPNKIRDSLAHVGRRGGYFSGAPSRRRGAEGEKRVQKDRRHVQRGEDARYLLGMGR</sequence>
<accession>A0AA39WSG5</accession>
<protein>
    <submittedName>
        <fullName evidence="2">Uncharacterized protein</fullName>
    </submittedName>
</protein>
<dbReference type="Proteomes" id="UP001175000">
    <property type="component" value="Unassembled WGS sequence"/>
</dbReference>
<evidence type="ECO:0000313" key="3">
    <source>
        <dbReference type="Proteomes" id="UP001175000"/>
    </source>
</evidence>
<dbReference type="AlphaFoldDB" id="A0AA39WSG5"/>
<dbReference type="EMBL" id="JAULSU010000004">
    <property type="protein sequence ID" value="KAK0620756.1"/>
    <property type="molecule type" value="Genomic_DNA"/>
</dbReference>
<gene>
    <name evidence="2" type="ORF">B0T14DRAFT_522084</name>
</gene>
<proteinExistence type="predicted"/>
<feature type="region of interest" description="Disordered" evidence="1">
    <location>
        <begin position="1"/>
        <end position="69"/>
    </location>
</feature>
<keyword evidence="3" id="KW-1185">Reference proteome</keyword>
<comment type="caution">
    <text evidence="2">The sequence shown here is derived from an EMBL/GenBank/DDBJ whole genome shotgun (WGS) entry which is preliminary data.</text>
</comment>
<organism evidence="2 3">
    <name type="scientific">Immersiella caudata</name>
    <dbReference type="NCBI Taxonomy" id="314043"/>
    <lineage>
        <taxon>Eukaryota</taxon>
        <taxon>Fungi</taxon>
        <taxon>Dikarya</taxon>
        <taxon>Ascomycota</taxon>
        <taxon>Pezizomycotina</taxon>
        <taxon>Sordariomycetes</taxon>
        <taxon>Sordariomycetidae</taxon>
        <taxon>Sordariales</taxon>
        <taxon>Lasiosphaeriaceae</taxon>
        <taxon>Immersiella</taxon>
    </lineage>
</organism>
<evidence type="ECO:0000313" key="2">
    <source>
        <dbReference type="EMBL" id="KAK0620756.1"/>
    </source>
</evidence>
<evidence type="ECO:0000256" key="1">
    <source>
        <dbReference type="SAM" id="MobiDB-lite"/>
    </source>
</evidence>